<evidence type="ECO:0000256" key="4">
    <source>
        <dbReference type="ARBA" id="ARBA00022692"/>
    </source>
</evidence>
<dbReference type="STRING" id="1111735.GCA_000428045_01821"/>
<dbReference type="InterPro" id="IPR005017">
    <property type="entry name" value="OMPP1/FadL/TodX"/>
</dbReference>
<evidence type="ECO:0000313" key="10">
    <source>
        <dbReference type="Proteomes" id="UP000235015"/>
    </source>
</evidence>
<comment type="subcellular location">
    <subcellularLocation>
        <location evidence="1">Cell outer membrane</location>
        <topology evidence="1">Multi-pass membrane protein</topology>
    </subcellularLocation>
</comment>
<reference evidence="9 10" key="1">
    <citation type="submission" date="2017-11" db="EMBL/GenBank/DDBJ databases">
        <title>Genome-resolved metagenomics identifies genetic mobility, metabolic interactions, and unexpected diversity in perchlorate-reducing communities.</title>
        <authorList>
            <person name="Barnum T.P."/>
            <person name="Figueroa I.A."/>
            <person name="Carlstrom C.I."/>
            <person name="Lucas L.N."/>
            <person name="Engelbrektson A.L."/>
            <person name="Coates J.D."/>
        </authorList>
    </citation>
    <scope>NUCLEOTIDE SEQUENCE [LARGE SCALE GENOMIC DNA]</scope>
    <source>
        <strain evidence="9">BM301</strain>
    </source>
</reference>
<dbReference type="Proteomes" id="UP000235015">
    <property type="component" value="Unassembled WGS sequence"/>
</dbReference>
<evidence type="ECO:0000256" key="5">
    <source>
        <dbReference type="ARBA" id="ARBA00022729"/>
    </source>
</evidence>
<protein>
    <submittedName>
        <fullName evidence="9">Long-chain fatty acid ABC transporter</fullName>
    </submittedName>
</protein>
<keyword evidence="4" id="KW-0812">Transmembrane</keyword>
<organism evidence="9 10">
    <name type="scientific">Sedimenticola selenatireducens</name>
    <dbReference type="NCBI Taxonomy" id="191960"/>
    <lineage>
        <taxon>Bacteria</taxon>
        <taxon>Pseudomonadati</taxon>
        <taxon>Pseudomonadota</taxon>
        <taxon>Gammaproteobacteria</taxon>
        <taxon>Chromatiales</taxon>
        <taxon>Sedimenticolaceae</taxon>
        <taxon>Sedimenticola</taxon>
    </lineage>
</organism>
<dbReference type="PANTHER" id="PTHR35093:SF8">
    <property type="entry name" value="OUTER MEMBRANE PROTEIN NMB0088-RELATED"/>
    <property type="match status" value="1"/>
</dbReference>
<dbReference type="PANTHER" id="PTHR35093">
    <property type="entry name" value="OUTER MEMBRANE PROTEIN NMB0088-RELATED"/>
    <property type="match status" value="1"/>
</dbReference>
<gene>
    <name evidence="9" type="ORF">C0630_07665</name>
</gene>
<evidence type="ECO:0000256" key="8">
    <source>
        <dbReference type="SAM" id="SignalP"/>
    </source>
</evidence>
<dbReference type="Pfam" id="PF03349">
    <property type="entry name" value="Toluene_X"/>
    <property type="match status" value="1"/>
</dbReference>
<evidence type="ECO:0000256" key="2">
    <source>
        <dbReference type="ARBA" id="ARBA00008163"/>
    </source>
</evidence>
<evidence type="ECO:0000256" key="3">
    <source>
        <dbReference type="ARBA" id="ARBA00022452"/>
    </source>
</evidence>
<dbReference type="RefSeq" id="WP_273438642.1">
    <property type="nucleotide sequence ID" value="NZ_CAXXYC010000001.1"/>
</dbReference>
<keyword evidence="3" id="KW-1134">Transmembrane beta strand</keyword>
<accession>A0A2N6CX75</accession>
<keyword evidence="6" id="KW-0472">Membrane</keyword>
<proteinExistence type="inferred from homology"/>
<name>A0A2N6CX75_9GAMM</name>
<sequence length="381" mass="41111">MQKLYCRLSVAMALGIISAPSFATNGDQMLGVTAMQWGMAGAHTAAPQDAATVLTNPAGLADLSMQEFRADFGFGILNPPRKVNNQDSDSDYYLMPAGALAYRPNEKLTLGMGMAGLSGMGVDFPDTQPAPGFQSIVTTKQFYKIAPGFGYQVNDKLAVGAALNIDYQSLALATPMFQLPQNQVYGFGATFGLTYKPNPRFTIGASYTTKQEMDEFKWNTMAGTYGMTMDAPPIFSVGLAFKPMPGLLIEADIKHIAFSDVLDKVAFKTPAGTSQMNFGWSDQTVFAIGVQKQVNPKTTVRAGFNYGESPIGPEDVDSNIGSLAVTEAHLTLGLTRQLGQRLFTSLSYAHAFHNEVTSNSGSGNKIELEQNVVNLQMSYRF</sequence>
<dbReference type="AlphaFoldDB" id="A0A2N6CX75"/>
<comment type="caution">
    <text evidence="9">The sequence shown here is derived from an EMBL/GenBank/DDBJ whole genome shotgun (WGS) entry which is preliminary data.</text>
</comment>
<dbReference type="GO" id="GO:0015483">
    <property type="term" value="F:long-chain fatty acid transporting porin activity"/>
    <property type="evidence" value="ECO:0007669"/>
    <property type="project" value="TreeGrafter"/>
</dbReference>
<keyword evidence="7" id="KW-0998">Cell outer membrane</keyword>
<dbReference type="SUPFAM" id="SSF56935">
    <property type="entry name" value="Porins"/>
    <property type="match status" value="1"/>
</dbReference>
<comment type="similarity">
    <text evidence="2">Belongs to the OmpP1/FadL family.</text>
</comment>
<feature type="chain" id="PRO_5014957175" evidence="8">
    <location>
        <begin position="24"/>
        <end position="381"/>
    </location>
</feature>
<dbReference type="GO" id="GO:0009279">
    <property type="term" value="C:cell outer membrane"/>
    <property type="evidence" value="ECO:0007669"/>
    <property type="project" value="UniProtKB-SubCell"/>
</dbReference>
<evidence type="ECO:0000313" key="9">
    <source>
        <dbReference type="EMBL" id="PLX61889.1"/>
    </source>
</evidence>
<evidence type="ECO:0000256" key="7">
    <source>
        <dbReference type="ARBA" id="ARBA00023237"/>
    </source>
</evidence>
<keyword evidence="5 8" id="KW-0732">Signal</keyword>
<evidence type="ECO:0000256" key="6">
    <source>
        <dbReference type="ARBA" id="ARBA00023136"/>
    </source>
</evidence>
<dbReference type="EMBL" id="PKUN01000009">
    <property type="protein sequence ID" value="PLX61889.1"/>
    <property type="molecule type" value="Genomic_DNA"/>
</dbReference>
<feature type="signal peptide" evidence="8">
    <location>
        <begin position="1"/>
        <end position="23"/>
    </location>
</feature>
<dbReference type="Gene3D" id="2.40.160.60">
    <property type="entry name" value="Outer membrane protein transport protein (OMPP1/FadL/TodX)"/>
    <property type="match status" value="1"/>
</dbReference>
<evidence type="ECO:0000256" key="1">
    <source>
        <dbReference type="ARBA" id="ARBA00004571"/>
    </source>
</evidence>